<organism evidence="2 3">
    <name type="scientific">Candidatus Choladousia intestinavium</name>
    <dbReference type="NCBI Taxonomy" id="2840727"/>
    <lineage>
        <taxon>Bacteria</taxon>
        <taxon>Bacillati</taxon>
        <taxon>Bacillota</taxon>
        <taxon>Clostridia</taxon>
        <taxon>Lachnospirales</taxon>
        <taxon>Lachnospiraceae</taxon>
        <taxon>Lachnospiraceae incertae sedis</taxon>
        <taxon>Candidatus Choladousia</taxon>
    </lineage>
</organism>
<dbReference type="GO" id="GO:0005524">
    <property type="term" value="F:ATP binding"/>
    <property type="evidence" value="ECO:0007669"/>
    <property type="project" value="TreeGrafter"/>
</dbReference>
<dbReference type="Gene3D" id="3.40.50.300">
    <property type="entry name" value="P-loop containing nucleotide triphosphate hydrolases"/>
    <property type="match status" value="1"/>
</dbReference>
<dbReference type="InterPro" id="IPR014433">
    <property type="entry name" value="CooC"/>
</dbReference>
<evidence type="ECO:0000259" key="1">
    <source>
        <dbReference type="Pfam" id="PF01656"/>
    </source>
</evidence>
<evidence type="ECO:0000313" key="3">
    <source>
        <dbReference type="Proteomes" id="UP000886757"/>
    </source>
</evidence>
<dbReference type="PANTHER" id="PTHR43384">
    <property type="entry name" value="SEPTUM SITE-DETERMINING PROTEIN MIND HOMOLOG, CHLOROPLASTIC-RELATED"/>
    <property type="match status" value="1"/>
</dbReference>
<dbReference type="SUPFAM" id="SSF52540">
    <property type="entry name" value="P-loop containing nucleoside triphosphate hydrolases"/>
    <property type="match status" value="1"/>
</dbReference>
<protein>
    <submittedName>
        <fullName evidence="2">AAA family ATPase</fullName>
    </submittedName>
</protein>
<accession>A0A9D1AC91</accession>
<name>A0A9D1AC91_9FIRM</name>
<proteinExistence type="predicted"/>
<dbReference type="GO" id="GO:0005829">
    <property type="term" value="C:cytosol"/>
    <property type="evidence" value="ECO:0007669"/>
    <property type="project" value="TreeGrafter"/>
</dbReference>
<dbReference type="Proteomes" id="UP000886757">
    <property type="component" value="Unassembled WGS sequence"/>
</dbReference>
<dbReference type="InterPro" id="IPR027417">
    <property type="entry name" value="P-loop_NTPase"/>
</dbReference>
<gene>
    <name evidence="2" type="ORF">IAB31_06095</name>
</gene>
<dbReference type="GO" id="GO:0016887">
    <property type="term" value="F:ATP hydrolysis activity"/>
    <property type="evidence" value="ECO:0007669"/>
    <property type="project" value="TreeGrafter"/>
</dbReference>
<reference evidence="2" key="1">
    <citation type="submission" date="2020-10" db="EMBL/GenBank/DDBJ databases">
        <authorList>
            <person name="Gilroy R."/>
        </authorList>
    </citation>
    <scope>NUCLEOTIDE SEQUENCE</scope>
    <source>
        <strain evidence="2">ChiSjej4B22-8148</strain>
    </source>
</reference>
<dbReference type="Pfam" id="PF01656">
    <property type="entry name" value="CbiA"/>
    <property type="match status" value="1"/>
</dbReference>
<feature type="domain" description="CobQ/CobB/MinD/ParA nucleotide binding" evidence="1">
    <location>
        <begin position="4"/>
        <end position="234"/>
    </location>
</feature>
<dbReference type="InterPro" id="IPR050625">
    <property type="entry name" value="ParA/MinD_ATPase"/>
</dbReference>
<dbReference type="EMBL" id="DVGK01000069">
    <property type="protein sequence ID" value="HIR13476.1"/>
    <property type="molecule type" value="Genomic_DNA"/>
</dbReference>
<sequence length="256" mass="28214">MAHIIAVAGKGGVGKTTLCGLLIQYLCETGRKPVLAVDADANSNLNEVLGVETEVTLGELREEIERAGVDSRYQIPAGMTKQAYLEMRLSDALTEEQDYDLMVMGRTQGQGCYCFVNGLVQTQIQKLQSHYPYVVVDNEAGMEHISRGLLPTMETAILVSDCSRRGVQAAGRIARLMKELNFKPKQVGLIVNRAPQGKLDEGTLEEIKKQELNLLGVVPHDDMVYRYDCDGKPIVQLPQDSPVREALKEIVDKLGI</sequence>
<dbReference type="InterPro" id="IPR002586">
    <property type="entry name" value="CobQ/CobB/MinD/ParA_Nub-bd_dom"/>
</dbReference>
<dbReference type="PIRSF" id="PIRSF005647">
    <property type="entry name" value="CooC"/>
    <property type="match status" value="1"/>
</dbReference>
<dbReference type="AlphaFoldDB" id="A0A9D1AC91"/>
<dbReference type="PANTHER" id="PTHR43384:SF15">
    <property type="entry name" value="ATP-BINDING PROTEIN"/>
    <property type="match status" value="1"/>
</dbReference>
<reference evidence="2" key="2">
    <citation type="journal article" date="2021" name="PeerJ">
        <title>Extensive microbial diversity within the chicken gut microbiome revealed by metagenomics and culture.</title>
        <authorList>
            <person name="Gilroy R."/>
            <person name="Ravi A."/>
            <person name="Getino M."/>
            <person name="Pursley I."/>
            <person name="Horton D.L."/>
            <person name="Alikhan N.F."/>
            <person name="Baker D."/>
            <person name="Gharbi K."/>
            <person name="Hall N."/>
            <person name="Watson M."/>
            <person name="Adriaenssens E.M."/>
            <person name="Foster-Nyarko E."/>
            <person name="Jarju S."/>
            <person name="Secka A."/>
            <person name="Antonio M."/>
            <person name="Oren A."/>
            <person name="Chaudhuri R.R."/>
            <person name="La Ragione R."/>
            <person name="Hildebrand F."/>
            <person name="Pallen M.J."/>
        </authorList>
    </citation>
    <scope>NUCLEOTIDE SEQUENCE</scope>
    <source>
        <strain evidence="2">ChiSjej4B22-8148</strain>
    </source>
</reference>
<comment type="caution">
    <text evidence="2">The sequence shown here is derived from an EMBL/GenBank/DDBJ whole genome shotgun (WGS) entry which is preliminary data.</text>
</comment>
<dbReference type="GO" id="GO:0051782">
    <property type="term" value="P:negative regulation of cell division"/>
    <property type="evidence" value="ECO:0007669"/>
    <property type="project" value="TreeGrafter"/>
</dbReference>
<dbReference type="GO" id="GO:0009898">
    <property type="term" value="C:cytoplasmic side of plasma membrane"/>
    <property type="evidence" value="ECO:0007669"/>
    <property type="project" value="TreeGrafter"/>
</dbReference>
<evidence type="ECO:0000313" key="2">
    <source>
        <dbReference type="EMBL" id="HIR13476.1"/>
    </source>
</evidence>